<organism evidence="1 2">
    <name type="scientific">Megasphaera lornae</name>
    <dbReference type="NCBI Taxonomy" id="1000568"/>
    <lineage>
        <taxon>Bacteria</taxon>
        <taxon>Bacillati</taxon>
        <taxon>Bacillota</taxon>
        <taxon>Negativicutes</taxon>
        <taxon>Veillonellales</taxon>
        <taxon>Veillonellaceae</taxon>
        <taxon>Megasphaera</taxon>
    </lineage>
</organism>
<evidence type="ECO:0000313" key="2">
    <source>
        <dbReference type="Proteomes" id="UP000004018"/>
    </source>
</evidence>
<dbReference type="PANTHER" id="PTHR34547">
    <property type="entry name" value="YACP-LIKE NYN DOMAIN PROTEIN"/>
    <property type="match status" value="1"/>
</dbReference>
<dbReference type="EMBL" id="AFIJ01000033">
    <property type="protein sequence ID" value="EGL39760.1"/>
    <property type="molecule type" value="Genomic_DNA"/>
</dbReference>
<dbReference type="PANTHER" id="PTHR34547:SF1">
    <property type="entry name" value="YACP-LIKE NYN DOMAIN PROTEIN"/>
    <property type="match status" value="1"/>
</dbReference>
<proteinExistence type="predicted"/>
<evidence type="ECO:0008006" key="3">
    <source>
        <dbReference type="Google" id="ProtNLM"/>
    </source>
</evidence>
<reference evidence="1 2" key="1">
    <citation type="submission" date="2011-04" db="EMBL/GenBank/DDBJ databases">
        <authorList>
            <person name="Harkins D.M."/>
            <person name="Madupu R."/>
            <person name="Durkin A.S."/>
            <person name="Torralba M."/>
            <person name="Methe B."/>
            <person name="Sutton G.G."/>
            <person name="Nelson K.E."/>
        </authorList>
    </citation>
    <scope>NUCLEOTIDE SEQUENCE [LARGE SCALE GENOMIC DNA]</scope>
    <source>
        <strain evidence="1 2">UPII 199-6</strain>
    </source>
</reference>
<sequence length="179" mass="20453">MKTLLIVDGYNIIHAWPELKAVFTRDREHARERLVELLAEYAGAKGVEVFIVFDAIYTPGEMTTRQIGTFCTVIFTSCGETADSYIERTVYEKLKTDDNIYPLPSIYVATSDGPEQAQILGAGAYRLSARELREKVQRTHWEQRYTEARMQQGCGHTDIGASVRNAEVREKLEKMRRSK</sequence>
<dbReference type="InterPro" id="IPR010298">
    <property type="entry name" value="YacP-like"/>
</dbReference>
<dbReference type="Pfam" id="PF05991">
    <property type="entry name" value="NYN_YacP"/>
    <property type="match status" value="1"/>
</dbReference>
<comment type="caution">
    <text evidence="1">The sequence shown here is derived from an EMBL/GenBank/DDBJ whole genome shotgun (WGS) entry which is preliminary data.</text>
</comment>
<accession>A0ABP2L470</accession>
<keyword evidence="2" id="KW-1185">Reference proteome</keyword>
<name>A0ABP2L470_9FIRM</name>
<dbReference type="Proteomes" id="UP000004018">
    <property type="component" value="Unassembled WGS sequence"/>
</dbReference>
<dbReference type="RefSeq" id="WP_007391365.1">
    <property type="nucleotide sequence ID" value="NZ_AFIJ01000033.1"/>
</dbReference>
<evidence type="ECO:0000313" key="1">
    <source>
        <dbReference type="EMBL" id="EGL39760.1"/>
    </source>
</evidence>
<protein>
    <recommendedName>
        <fullName evidence="3">NYN domain-containing protein</fullName>
    </recommendedName>
</protein>
<dbReference type="CDD" id="cd10912">
    <property type="entry name" value="PIN_YacP-like"/>
    <property type="match status" value="1"/>
</dbReference>
<gene>
    <name evidence="1" type="ORF">HMPREF1039_0990</name>
</gene>